<evidence type="ECO:0000313" key="1">
    <source>
        <dbReference type="EMBL" id="TRU71219.1"/>
    </source>
</evidence>
<sequence length="60" mass="6668">ANGRGAPRAPKMSSRYFDKIEMHPNYPYSSSFHTKTRRASTVSACCKNMAISKMGKLGKN</sequence>
<proteinExistence type="predicted"/>
<name>A0A552HJ28_MICVR</name>
<dbReference type="EMBL" id="SFAZ01000223">
    <property type="protein sequence ID" value="TRU71219.1"/>
    <property type="molecule type" value="Genomic_DNA"/>
</dbReference>
<dbReference type="AlphaFoldDB" id="A0A552HJ28"/>
<feature type="non-terminal residue" evidence="1">
    <location>
        <position position="1"/>
    </location>
</feature>
<reference evidence="1 2" key="1">
    <citation type="submission" date="2019-01" db="EMBL/GenBank/DDBJ databases">
        <title>Coherence of Microcystis species and biogeography revealed through population genomics.</title>
        <authorList>
            <person name="Perez-Carrascal O.M."/>
            <person name="Terrat Y."/>
            <person name="Giani A."/>
            <person name="Fortin N."/>
            <person name="Tromas N."/>
            <person name="Shapiro B.J."/>
        </authorList>
    </citation>
    <scope>NUCLEOTIDE SEQUENCE [LARGE SCALE GENOMIC DNA]</scope>
    <source>
        <strain evidence="1">Mv_BB_P_19951000_S68D</strain>
    </source>
</reference>
<evidence type="ECO:0000313" key="2">
    <source>
        <dbReference type="Proteomes" id="UP000320674"/>
    </source>
</evidence>
<comment type="caution">
    <text evidence="1">The sequence shown here is derived from an EMBL/GenBank/DDBJ whole genome shotgun (WGS) entry which is preliminary data.</text>
</comment>
<accession>A0A552HJ28</accession>
<organism evidence="1 2">
    <name type="scientific">Microcystis viridis Mv_BB_P_19951000_S68D</name>
    <dbReference type="NCBI Taxonomy" id="2486270"/>
    <lineage>
        <taxon>Bacteria</taxon>
        <taxon>Bacillati</taxon>
        <taxon>Cyanobacteriota</taxon>
        <taxon>Cyanophyceae</taxon>
        <taxon>Oscillatoriophycideae</taxon>
        <taxon>Chroococcales</taxon>
        <taxon>Microcystaceae</taxon>
        <taxon>Microcystis</taxon>
    </lineage>
</organism>
<protein>
    <submittedName>
        <fullName evidence="1">Uncharacterized protein</fullName>
    </submittedName>
</protein>
<dbReference type="Proteomes" id="UP000320674">
    <property type="component" value="Unassembled WGS sequence"/>
</dbReference>
<gene>
    <name evidence="1" type="ORF">EWV77_15485</name>
</gene>